<evidence type="ECO:0000256" key="1">
    <source>
        <dbReference type="SAM" id="Phobius"/>
    </source>
</evidence>
<feature type="transmembrane region" description="Helical" evidence="1">
    <location>
        <begin position="12"/>
        <end position="32"/>
    </location>
</feature>
<dbReference type="Proteomes" id="UP000198571">
    <property type="component" value="Unassembled WGS sequence"/>
</dbReference>
<dbReference type="EMBL" id="FOGT01000008">
    <property type="protein sequence ID" value="SES10202.1"/>
    <property type="molecule type" value="Genomic_DNA"/>
</dbReference>
<evidence type="ECO:0000313" key="3">
    <source>
        <dbReference type="Proteomes" id="UP000198571"/>
    </source>
</evidence>
<dbReference type="InterPro" id="IPR031709">
    <property type="entry name" value="PutAbiC"/>
</dbReference>
<dbReference type="AlphaFoldDB" id="A0A1H9ULG6"/>
<accession>A0A1H9ULG6</accession>
<feature type="transmembrane region" description="Helical" evidence="1">
    <location>
        <begin position="52"/>
        <end position="73"/>
    </location>
</feature>
<organism evidence="2 3">
    <name type="scientific">Salipaludibacillus aurantiacus</name>
    <dbReference type="NCBI Taxonomy" id="1601833"/>
    <lineage>
        <taxon>Bacteria</taxon>
        <taxon>Bacillati</taxon>
        <taxon>Bacillota</taxon>
        <taxon>Bacilli</taxon>
        <taxon>Bacillales</taxon>
        <taxon>Bacillaceae</taxon>
    </lineage>
</organism>
<keyword evidence="1" id="KW-0812">Transmembrane</keyword>
<keyword evidence="1" id="KW-0472">Membrane</keyword>
<keyword evidence="3" id="KW-1185">Reference proteome</keyword>
<evidence type="ECO:0000313" key="2">
    <source>
        <dbReference type="EMBL" id="SES10202.1"/>
    </source>
</evidence>
<dbReference type="Pfam" id="PF16872">
    <property type="entry name" value="putAbiC"/>
    <property type="match status" value="1"/>
</dbReference>
<sequence>MTKYLLGVINNKYFLILMFLAISFPIFVSWIVSLDNFMWYEMAYNNDWISFLGSYLGGIFGGLFTLFGVLITIKKQEQQGKKVDLFQFENSLFRLLSLKNESVNNIEFEVNQKERVKGKMGFEWISREIDEIFNGLLNEEYKKYGVDVEIDLEYHIINQTITELYSKYGTILAHYFINVSYILESISQLEENSLKVNYTSILKAQLSQAELKVIFYHSIVPVGHDLLYNLVNENALFDTFDNSFLIDAEHSIFFEKIDEFLGSELNEISLFLDNDNYNSEEHWE</sequence>
<reference evidence="3" key="1">
    <citation type="submission" date="2016-10" db="EMBL/GenBank/DDBJ databases">
        <authorList>
            <person name="Varghese N."/>
            <person name="Submissions S."/>
        </authorList>
    </citation>
    <scope>NUCLEOTIDE SEQUENCE [LARGE SCALE GENOMIC DNA]</scope>
    <source>
        <strain evidence="3">S9</strain>
    </source>
</reference>
<gene>
    <name evidence="2" type="ORF">SAMN05518684_10823</name>
</gene>
<dbReference type="RefSeq" id="WP_093051757.1">
    <property type="nucleotide sequence ID" value="NZ_FOGT01000008.1"/>
</dbReference>
<name>A0A1H9ULG6_9BACI</name>
<protein>
    <submittedName>
        <fullName evidence="2">Putative phage abortive infection protein</fullName>
    </submittedName>
</protein>
<keyword evidence="1" id="KW-1133">Transmembrane helix</keyword>
<proteinExistence type="predicted"/>